<sequence>MIFGIILSVLYVLGIVSAFHAVIYNRTSQGAIAWALSLISFPFIAVPAYWVFGRRKFEGYVLARKRVLEDFDDVPANLIANIQSFILPQEQRNPSIHAAELMARVPLVTGNRCELLIDGEATFASIFAGIDSAEKYVLVQFYIVRPDGLGNRLKDKLKAKANAGVKVFFLYDELGSVGIGKSYISELQAAGVVVHPFNTRKGIHNWFQVNFRNHRKVVVVDGQTAWIGGHNVGDEYLGKDDKIGPWRDTHVKISGAAALAAQVSFLEDFRWAADYFPELSWQVEVDHKDDQPVLIIPTGPADDMDTALLMFTHIVNSAKSRVWISTPYFVPDESVILALQLARLRGIDVRVIIPQVPDSLPTYFAAYSFFDELVASGVEFYRYQTGFTHEKVLLIDNSLSAIGTANFDNRSFRLNFEITALIGGDEFANDVEAMFESGFGQSIKMQKDDYANKSIWFKFAVNASRLMSPVL</sequence>
<dbReference type="GO" id="GO:0005886">
    <property type="term" value="C:plasma membrane"/>
    <property type="evidence" value="ECO:0007669"/>
    <property type="project" value="UniProtKB-SubCell"/>
</dbReference>
<dbReference type="InterPro" id="IPR022924">
    <property type="entry name" value="Cardiolipin_synthase"/>
</dbReference>
<keyword evidence="11" id="KW-1208">Phospholipid metabolism</keyword>
<dbReference type="SMART" id="SM00155">
    <property type="entry name" value="PLDc"/>
    <property type="match status" value="2"/>
</dbReference>
<dbReference type="PROSITE" id="PS50035">
    <property type="entry name" value="PLD"/>
    <property type="match status" value="2"/>
</dbReference>
<dbReference type="OrthoDB" id="9814092at2"/>
<dbReference type="EC" id="2.7.8.-" evidence="12"/>
<accession>A0A5R9IN24</accession>
<keyword evidence="6" id="KW-0677">Repeat</keyword>
<evidence type="ECO:0000256" key="5">
    <source>
        <dbReference type="ARBA" id="ARBA00022692"/>
    </source>
</evidence>
<dbReference type="NCBIfam" id="TIGR04265">
    <property type="entry name" value="bac_cardiolipin"/>
    <property type="match status" value="1"/>
</dbReference>
<keyword evidence="2" id="KW-1003">Cell membrane</keyword>
<evidence type="ECO:0000259" key="14">
    <source>
        <dbReference type="PROSITE" id="PS50035"/>
    </source>
</evidence>
<comment type="subcellular location">
    <subcellularLocation>
        <location evidence="1">Cell membrane</location>
        <topology evidence="1">Multi-pass membrane protein</topology>
    </subcellularLocation>
</comment>
<dbReference type="GO" id="GO:0032049">
    <property type="term" value="P:cardiolipin biosynthetic process"/>
    <property type="evidence" value="ECO:0007669"/>
    <property type="project" value="UniProtKB-UniRule"/>
</dbReference>
<organism evidence="15 16">
    <name type="scientific">Thalassotalea litorea</name>
    <dbReference type="NCBI Taxonomy" id="2020715"/>
    <lineage>
        <taxon>Bacteria</taxon>
        <taxon>Pseudomonadati</taxon>
        <taxon>Pseudomonadota</taxon>
        <taxon>Gammaproteobacteria</taxon>
        <taxon>Alteromonadales</taxon>
        <taxon>Colwelliaceae</taxon>
        <taxon>Thalassotalea</taxon>
    </lineage>
</organism>
<feature type="domain" description="PLD phosphodiesterase" evidence="14">
    <location>
        <begin position="384"/>
        <end position="411"/>
    </location>
</feature>
<dbReference type="InterPro" id="IPR001736">
    <property type="entry name" value="PLipase_D/transphosphatidylase"/>
</dbReference>
<dbReference type="AlphaFoldDB" id="A0A5R9IN24"/>
<gene>
    <name evidence="15" type="primary">cls</name>
    <name evidence="15" type="ORF">FE810_03750</name>
</gene>
<dbReference type="CDD" id="cd09155">
    <property type="entry name" value="PLDc_PaCLS_like_1"/>
    <property type="match status" value="1"/>
</dbReference>
<dbReference type="InterPro" id="IPR025202">
    <property type="entry name" value="PLD-like_dom"/>
</dbReference>
<evidence type="ECO:0000256" key="9">
    <source>
        <dbReference type="ARBA" id="ARBA00023136"/>
    </source>
</evidence>
<feature type="transmembrane region" description="Helical" evidence="13">
    <location>
        <begin position="31"/>
        <end position="52"/>
    </location>
</feature>
<keyword evidence="7 13" id="KW-1133">Transmembrane helix</keyword>
<dbReference type="SUPFAM" id="SSF56024">
    <property type="entry name" value="Phospholipase D/nuclease"/>
    <property type="match status" value="2"/>
</dbReference>
<dbReference type="PANTHER" id="PTHR21248:SF22">
    <property type="entry name" value="PHOSPHOLIPASE D"/>
    <property type="match status" value="1"/>
</dbReference>
<dbReference type="PANTHER" id="PTHR21248">
    <property type="entry name" value="CARDIOLIPIN SYNTHASE"/>
    <property type="match status" value="1"/>
</dbReference>
<evidence type="ECO:0000313" key="16">
    <source>
        <dbReference type="Proteomes" id="UP000307790"/>
    </source>
</evidence>
<evidence type="ECO:0000256" key="6">
    <source>
        <dbReference type="ARBA" id="ARBA00022737"/>
    </source>
</evidence>
<evidence type="ECO:0000256" key="4">
    <source>
        <dbReference type="ARBA" id="ARBA00022679"/>
    </source>
</evidence>
<evidence type="ECO:0000256" key="8">
    <source>
        <dbReference type="ARBA" id="ARBA00023098"/>
    </source>
</evidence>
<keyword evidence="16" id="KW-1185">Reference proteome</keyword>
<protein>
    <recommendedName>
        <fullName evidence="12">Cardiolipin synthase</fullName>
        <ecNumber evidence="12">2.7.8.-</ecNumber>
    </recommendedName>
</protein>
<evidence type="ECO:0000256" key="7">
    <source>
        <dbReference type="ARBA" id="ARBA00022989"/>
    </source>
</evidence>
<evidence type="ECO:0000256" key="10">
    <source>
        <dbReference type="ARBA" id="ARBA00023209"/>
    </source>
</evidence>
<feature type="domain" description="PLD phosphodiesterase" evidence="14">
    <location>
        <begin position="209"/>
        <end position="236"/>
    </location>
</feature>
<evidence type="ECO:0000256" key="11">
    <source>
        <dbReference type="ARBA" id="ARBA00023264"/>
    </source>
</evidence>
<evidence type="ECO:0000256" key="12">
    <source>
        <dbReference type="NCBIfam" id="TIGR04265"/>
    </source>
</evidence>
<evidence type="ECO:0000313" key="15">
    <source>
        <dbReference type="EMBL" id="TLU66930.1"/>
    </source>
</evidence>
<proteinExistence type="predicted"/>
<dbReference type="Gene3D" id="3.30.870.10">
    <property type="entry name" value="Endonuclease Chain A"/>
    <property type="match status" value="2"/>
</dbReference>
<keyword evidence="9 13" id="KW-0472">Membrane</keyword>
<reference evidence="15 16" key="1">
    <citation type="submission" date="2019-05" db="EMBL/GenBank/DDBJ databases">
        <title>Genome sequences of Thalassotalea litorea 1K03283.</title>
        <authorList>
            <person name="Zhang D."/>
        </authorList>
    </citation>
    <scope>NUCLEOTIDE SEQUENCE [LARGE SCALE GENOMIC DNA]</scope>
    <source>
        <strain evidence="15 16">MCCC 1K03283</strain>
    </source>
</reference>
<keyword evidence="3" id="KW-0444">Lipid biosynthesis</keyword>
<evidence type="ECO:0000256" key="13">
    <source>
        <dbReference type="SAM" id="Phobius"/>
    </source>
</evidence>
<keyword evidence="4" id="KW-0808">Transferase</keyword>
<evidence type="ECO:0000256" key="2">
    <source>
        <dbReference type="ARBA" id="ARBA00022475"/>
    </source>
</evidence>
<keyword evidence="5 13" id="KW-0812">Transmembrane</keyword>
<dbReference type="Pfam" id="PF13091">
    <property type="entry name" value="PLDc_2"/>
    <property type="match status" value="2"/>
</dbReference>
<dbReference type="InterPro" id="IPR027379">
    <property type="entry name" value="CLS_N"/>
</dbReference>
<comment type="caution">
    <text evidence="15">The sequence shown here is derived from an EMBL/GenBank/DDBJ whole genome shotgun (WGS) entry which is preliminary data.</text>
</comment>
<dbReference type="Proteomes" id="UP000307790">
    <property type="component" value="Unassembled WGS sequence"/>
</dbReference>
<dbReference type="Pfam" id="PF13396">
    <property type="entry name" value="PLDc_N"/>
    <property type="match status" value="1"/>
</dbReference>
<evidence type="ECO:0000256" key="3">
    <source>
        <dbReference type="ARBA" id="ARBA00022516"/>
    </source>
</evidence>
<keyword evidence="8" id="KW-0443">Lipid metabolism</keyword>
<name>A0A5R9IN24_9GAMM</name>
<dbReference type="GO" id="GO:0008808">
    <property type="term" value="F:cardiolipin synthase activity"/>
    <property type="evidence" value="ECO:0007669"/>
    <property type="project" value="UniProtKB-UniRule"/>
</dbReference>
<evidence type="ECO:0000256" key="1">
    <source>
        <dbReference type="ARBA" id="ARBA00004651"/>
    </source>
</evidence>
<dbReference type="EMBL" id="VCBC01000004">
    <property type="protein sequence ID" value="TLU66930.1"/>
    <property type="molecule type" value="Genomic_DNA"/>
</dbReference>
<keyword evidence="10" id="KW-0594">Phospholipid biosynthesis</keyword>